<dbReference type="InterPro" id="IPR027417">
    <property type="entry name" value="P-loop_NTPase"/>
</dbReference>
<dbReference type="PROSITE" id="PS00211">
    <property type="entry name" value="ABC_TRANSPORTER_1"/>
    <property type="match status" value="1"/>
</dbReference>
<dbReference type="InterPro" id="IPR017871">
    <property type="entry name" value="ABC_transporter-like_CS"/>
</dbReference>
<dbReference type="Proteomes" id="UP000291933">
    <property type="component" value="Unassembled WGS sequence"/>
</dbReference>
<name>A0A4Q9KHK0_PROTD</name>
<dbReference type="EMBL" id="SDMR01000027">
    <property type="protein sequence ID" value="TBT91454.1"/>
    <property type="molecule type" value="Genomic_DNA"/>
</dbReference>
<dbReference type="SMART" id="SM00382">
    <property type="entry name" value="AAA"/>
    <property type="match status" value="1"/>
</dbReference>
<comment type="caution">
    <text evidence="5">The sequence shown here is derived from an EMBL/GenBank/DDBJ whole genome shotgun (WGS) entry which is preliminary data.</text>
</comment>
<dbReference type="GO" id="GO:0005524">
    <property type="term" value="F:ATP binding"/>
    <property type="evidence" value="ECO:0007669"/>
    <property type="project" value="UniProtKB-KW"/>
</dbReference>
<keyword evidence="3 5" id="KW-0067">ATP-binding</keyword>
<dbReference type="InterPro" id="IPR051782">
    <property type="entry name" value="ABC_Transporter_VariousFunc"/>
</dbReference>
<dbReference type="OrthoDB" id="9804819at2"/>
<sequence length="235" mass="25318">MISTIATLQDVSFSYTRRPIFTELSLNISSGRTALVGENGAGKTTLIRLLTGVLQPSAGSISHGAGGEASMSYMPQVIPALRGLTVEEQVAYCAWLQGVSSSESRRRARLWVKRVGLGDAARQKMRTLSGGQLRRVGLASALATSPQVAILDEPTAGLDPTQQMRFRDMIKSLESEVGSWLIATHDVNEIVDDFDQVLVLASGRVWSGSPSDYLGSVPEGPMRAHRAFIEVTRGM</sequence>
<dbReference type="GO" id="GO:0016887">
    <property type="term" value="F:ATP hydrolysis activity"/>
    <property type="evidence" value="ECO:0007669"/>
    <property type="project" value="InterPro"/>
</dbReference>
<keyword evidence="6" id="KW-1185">Reference proteome</keyword>
<evidence type="ECO:0000256" key="1">
    <source>
        <dbReference type="ARBA" id="ARBA00022448"/>
    </source>
</evidence>
<dbReference type="PANTHER" id="PTHR42939:SF1">
    <property type="entry name" value="ABC TRANSPORTER ATP-BINDING PROTEIN ALBC-RELATED"/>
    <property type="match status" value="1"/>
</dbReference>
<keyword evidence="2" id="KW-0547">Nucleotide-binding</keyword>
<dbReference type="InterPro" id="IPR003439">
    <property type="entry name" value="ABC_transporter-like_ATP-bd"/>
</dbReference>
<dbReference type="AlphaFoldDB" id="A0A4Q9KHK0"/>
<reference evidence="5 6" key="1">
    <citation type="submission" date="2019-01" db="EMBL/GenBank/DDBJ databases">
        <title>Lactibacter flavus gen. nov., sp. nov., a novel bacterium of the family Propionibacteriaceae isolated from raw milk and dairy products.</title>
        <authorList>
            <person name="Huptas C."/>
            <person name="Wenning M."/>
            <person name="Breitenwieser F."/>
            <person name="Doll E."/>
            <person name="Von Neubeck M."/>
            <person name="Busse H.-J."/>
            <person name="Scherer S."/>
        </authorList>
    </citation>
    <scope>NUCLEOTIDE SEQUENCE [LARGE SCALE GENOMIC DNA]</scope>
    <source>
        <strain evidence="5 6">DSM 22130</strain>
    </source>
</reference>
<dbReference type="PROSITE" id="PS50893">
    <property type="entry name" value="ABC_TRANSPORTER_2"/>
    <property type="match status" value="1"/>
</dbReference>
<dbReference type="InterPro" id="IPR003593">
    <property type="entry name" value="AAA+_ATPase"/>
</dbReference>
<proteinExistence type="predicted"/>
<dbReference type="PANTHER" id="PTHR42939">
    <property type="entry name" value="ABC TRANSPORTER ATP-BINDING PROTEIN ALBC-RELATED"/>
    <property type="match status" value="1"/>
</dbReference>
<feature type="domain" description="ABC transporter" evidence="4">
    <location>
        <begin position="6"/>
        <end position="227"/>
    </location>
</feature>
<evidence type="ECO:0000313" key="6">
    <source>
        <dbReference type="Proteomes" id="UP000291933"/>
    </source>
</evidence>
<dbReference type="SUPFAM" id="SSF52540">
    <property type="entry name" value="P-loop containing nucleoside triphosphate hydrolases"/>
    <property type="match status" value="1"/>
</dbReference>
<keyword evidence="1" id="KW-0813">Transport</keyword>
<evidence type="ECO:0000313" key="5">
    <source>
        <dbReference type="EMBL" id="TBT91454.1"/>
    </source>
</evidence>
<evidence type="ECO:0000256" key="3">
    <source>
        <dbReference type="ARBA" id="ARBA00022840"/>
    </source>
</evidence>
<protein>
    <submittedName>
        <fullName evidence="5">ATP-binding cassette domain-containing protein</fullName>
    </submittedName>
</protein>
<gene>
    <name evidence="5" type="ORF">ET996_13895</name>
</gene>
<dbReference type="Gene3D" id="3.40.50.300">
    <property type="entry name" value="P-loop containing nucleotide triphosphate hydrolases"/>
    <property type="match status" value="1"/>
</dbReference>
<dbReference type="Pfam" id="PF00005">
    <property type="entry name" value="ABC_tran"/>
    <property type="match status" value="1"/>
</dbReference>
<evidence type="ECO:0000256" key="2">
    <source>
        <dbReference type="ARBA" id="ARBA00022741"/>
    </source>
</evidence>
<accession>A0A4Q9KHK0</accession>
<evidence type="ECO:0000259" key="4">
    <source>
        <dbReference type="PROSITE" id="PS50893"/>
    </source>
</evidence>
<organism evidence="5 6">
    <name type="scientific">Propioniciclava tarda</name>
    <dbReference type="NCBI Taxonomy" id="433330"/>
    <lineage>
        <taxon>Bacteria</taxon>
        <taxon>Bacillati</taxon>
        <taxon>Actinomycetota</taxon>
        <taxon>Actinomycetes</taxon>
        <taxon>Propionibacteriales</taxon>
        <taxon>Propionibacteriaceae</taxon>
        <taxon>Propioniciclava</taxon>
    </lineage>
</organism>